<name>A0A0S7BRX6_9CHLR</name>
<feature type="signal peptide" evidence="1">
    <location>
        <begin position="1"/>
        <end position="22"/>
    </location>
</feature>
<dbReference type="Gene3D" id="3.40.190.10">
    <property type="entry name" value="Periplasmic binding protein-like II"/>
    <property type="match status" value="1"/>
</dbReference>
<dbReference type="InterPro" id="IPR050490">
    <property type="entry name" value="Bact_solute-bd_prot1"/>
</dbReference>
<dbReference type="AlphaFoldDB" id="A0A0S7BRX6"/>
<organism evidence="2">
    <name type="scientific">Flexilinea flocculi</name>
    <dbReference type="NCBI Taxonomy" id="1678840"/>
    <lineage>
        <taxon>Bacteria</taxon>
        <taxon>Bacillati</taxon>
        <taxon>Chloroflexota</taxon>
        <taxon>Anaerolineae</taxon>
        <taxon>Anaerolineales</taxon>
        <taxon>Anaerolineaceae</taxon>
        <taxon>Flexilinea</taxon>
    </lineage>
</organism>
<accession>A0A0S7BRX6</accession>
<dbReference type="Pfam" id="PF01547">
    <property type="entry name" value="SBP_bac_1"/>
    <property type="match status" value="1"/>
</dbReference>
<evidence type="ECO:0000313" key="2">
    <source>
        <dbReference type="EMBL" id="GAP40446.1"/>
    </source>
</evidence>
<feature type="chain" id="PRO_5006633114" evidence="1">
    <location>
        <begin position="23"/>
        <end position="447"/>
    </location>
</feature>
<gene>
    <name evidence="2" type="ORF">ATC1_13422</name>
</gene>
<dbReference type="Proteomes" id="UP000053370">
    <property type="component" value="Unassembled WGS sequence"/>
</dbReference>
<sequence length="447" mass="49746">MKKTVLFLLLTVLLASVITVSAADDLYTVRMVYWPGPESDAMQVVLDYFNANLAEKAGFKVEQELFGRDQIMLKQEALMTAGSSDVDLFFTASRWLGKYYTFMEPLQPYLDNPEVNIWGSDTTGRIQAAVDGFRGMDGTLYGVPMDMSAHFLYYRSDYMDQLLTDPAWQETYKKISLEQMGVEMTPKNPDEWTWEDYLATSFFFTKKYNPDSPTEYGNFTHGKVMGPTAFLWTNCYWGFGGDWFDADGKVSFNNDAAVKALEIWKTSFEKGLTPPSSVTGEYAEDNEAILAGQVALSVHWNAAYATLDAADSPIHGKIAVVAPPAGPNGRFAYNHTLGVGISKFSNHKEEAARWIAWLYTEEAAKLYAEAGGIPPHTTVLSAMAEKRPDFGYMVDIVGKYGKNLPPTAGIIEDMACQDLSNAWSGVVSIEDALKSLQTNCEDEMANW</sequence>
<evidence type="ECO:0000313" key="3">
    <source>
        <dbReference type="Proteomes" id="UP000053370"/>
    </source>
</evidence>
<keyword evidence="3" id="KW-1185">Reference proteome</keyword>
<dbReference type="SMR" id="A0A0S7BRX6"/>
<protein>
    <submittedName>
        <fullName evidence="2">ABC-type glycerol-3-phosphate transport system, periplasmic component</fullName>
    </submittedName>
</protein>
<dbReference type="PANTHER" id="PTHR43649:SF12">
    <property type="entry name" value="DIACETYLCHITOBIOSE BINDING PROTEIN DASA"/>
    <property type="match status" value="1"/>
</dbReference>
<dbReference type="RefSeq" id="WP_062279737.1">
    <property type="nucleotide sequence ID" value="NZ_DF968181.1"/>
</dbReference>
<dbReference type="PANTHER" id="PTHR43649">
    <property type="entry name" value="ARABINOSE-BINDING PROTEIN-RELATED"/>
    <property type="match status" value="1"/>
</dbReference>
<dbReference type="STRING" id="1678840.ATC1_13422"/>
<reference evidence="2" key="1">
    <citation type="journal article" date="2015" name="Genome Announc.">
        <title>Draft Genome Sequence of Anaerolineae Strain TC1, a Novel Isolate from a Methanogenic Wastewater Treatment System.</title>
        <authorList>
            <person name="Matsuura N."/>
            <person name="Tourlousse D.M."/>
            <person name="Sun L."/>
            <person name="Toyonaga M."/>
            <person name="Kuroda K."/>
            <person name="Ohashi A."/>
            <person name="Cruz R."/>
            <person name="Yamaguchi T."/>
            <person name="Sekiguchi Y."/>
        </authorList>
    </citation>
    <scope>NUCLEOTIDE SEQUENCE [LARGE SCALE GENOMIC DNA]</scope>
    <source>
        <strain evidence="2">TC1</strain>
    </source>
</reference>
<dbReference type="OrthoDB" id="362670at2"/>
<proteinExistence type="predicted"/>
<evidence type="ECO:0000256" key="1">
    <source>
        <dbReference type="SAM" id="SignalP"/>
    </source>
</evidence>
<dbReference type="InterPro" id="IPR006059">
    <property type="entry name" value="SBP"/>
</dbReference>
<dbReference type="EMBL" id="DF968181">
    <property type="protein sequence ID" value="GAP40446.1"/>
    <property type="molecule type" value="Genomic_DNA"/>
</dbReference>
<keyword evidence="1" id="KW-0732">Signal</keyword>
<dbReference type="SUPFAM" id="SSF53850">
    <property type="entry name" value="Periplasmic binding protein-like II"/>
    <property type="match status" value="1"/>
</dbReference>